<accession>A0ABW8AMR1</accession>
<dbReference type="InterPro" id="IPR021139">
    <property type="entry name" value="NYN"/>
</dbReference>
<comment type="caution">
    <text evidence="2">The sequence shown here is derived from an EMBL/GenBank/DDBJ whole genome shotgun (WGS) entry which is preliminary data.</text>
</comment>
<organism evidence="2 3">
    <name type="scientific">Spongisporangium articulatum</name>
    <dbReference type="NCBI Taxonomy" id="3362603"/>
    <lineage>
        <taxon>Bacteria</taxon>
        <taxon>Bacillati</taxon>
        <taxon>Actinomycetota</taxon>
        <taxon>Actinomycetes</taxon>
        <taxon>Kineosporiales</taxon>
        <taxon>Kineosporiaceae</taxon>
        <taxon>Spongisporangium</taxon>
    </lineage>
</organism>
<proteinExistence type="predicted"/>
<evidence type="ECO:0000313" key="2">
    <source>
        <dbReference type="EMBL" id="MFI7587641.1"/>
    </source>
</evidence>
<dbReference type="RefSeq" id="WP_398279707.1">
    <property type="nucleotide sequence ID" value="NZ_JBITLV010000003.1"/>
</dbReference>
<keyword evidence="3" id="KW-1185">Reference proteome</keyword>
<dbReference type="Pfam" id="PF01936">
    <property type="entry name" value="NYN"/>
    <property type="match status" value="1"/>
</dbReference>
<feature type="domain" description="NYN" evidence="1">
    <location>
        <begin position="31"/>
        <end position="166"/>
    </location>
</feature>
<dbReference type="Proteomes" id="UP001612915">
    <property type="component" value="Unassembled WGS sequence"/>
</dbReference>
<reference evidence="2 3" key="1">
    <citation type="submission" date="2024-10" db="EMBL/GenBank/DDBJ databases">
        <title>The Natural Products Discovery Center: Release of the First 8490 Sequenced Strains for Exploring Actinobacteria Biosynthetic Diversity.</title>
        <authorList>
            <person name="Kalkreuter E."/>
            <person name="Kautsar S.A."/>
            <person name="Yang D."/>
            <person name="Bader C.D."/>
            <person name="Teijaro C.N."/>
            <person name="Fluegel L."/>
            <person name="Davis C.M."/>
            <person name="Simpson J.R."/>
            <person name="Lauterbach L."/>
            <person name="Steele A.D."/>
            <person name="Gui C."/>
            <person name="Meng S."/>
            <person name="Li G."/>
            <person name="Viehrig K."/>
            <person name="Ye F."/>
            <person name="Su P."/>
            <person name="Kiefer A.F."/>
            <person name="Nichols A."/>
            <person name="Cepeda A.J."/>
            <person name="Yan W."/>
            <person name="Fan B."/>
            <person name="Jiang Y."/>
            <person name="Adhikari A."/>
            <person name="Zheng C.-J."/>
            <person name="Schuster L."/>
            <person name="Cowan T.M."/>
            <person name="Smanski M.J."/>
            <person name="Chevrette M.G."/>
            <person name="De Carvalho L.P.S."/>
            <person name="Shen B."/>
        </authorList>
    </citation>
    <scope>NUCLEOTIDE SEQUENCE [LARGE SCALE GENOMIC DNA]</scope>
    <source>
        <strain evidence="2 3">NPDC049639</strain>
    </source>
</reference>
<dbReference type="EMBL" id="JBITLV010000003">
    <property type="protein sequence ID" value="MFI7587641.1"/>
    <property type="molecule type" value="Genomic_DNA"/>
</dbReference>
<evidence type="ECO:0000313" key="3">
    <source>
        <dbReference type="Proteomes" id="UP001612915"/>
    </source>
</evidence>
<sequence>MMTSEIAPPTPAAGLPLTAQAGDRPELDLLVWDAPNIDMTLSNVIGGRPSASSRPRFDAVARWLLAGAGEREVEGCVFANVPPGGAATMRGWVEAIRSFGYAVFARPKLSAGDDVDADMLAHIAARATSHQLRRVVVASGDGRNFLEPLEDLARAGVEVTVLSFMEVAGYAQESDLLTFVDLEDVPGAFTSPLPRVRLDNLPEGGAWLQPTRSMRALLTDKPAERISDKPGEAVA</sequence>
<name>A0ABW8AMR1_9ACTN</name>
<gene>
    <name evidence="2" type="ORF">ACIB24_11255</name>
</gene>
<protein>
    <submittedName>
        <fullName evidence="2">NYN domain-containing protein</fullName>
    </submittedName>
</protein>
<evidence type="ECO:0000259" key="1">
    <source>
        <dbReference type="Pfam" id="PF01936"/>
    </source>
</evidence>